<dbReference type="AlphaFoldDB" id="D5A8D9"/>
<keyword evidence="1" id="KW-0677">Repeat</keyword>
<dbReference type="InterPro" id="IPR036612">
    <property type="entry name" value="KH_dom_type_1_sf"/>
</dbReference>
<evidence type="ECO:0000256" key="2">
    <source>
        <dbReference type="PROSITE-ProRule" id="PRU00117"/>
    </source>
</evidence>
<dbReference type="PROSITE" id="PS50084">
    <property type="entry name" value="KH_TYPE_1"/>
    <property type="match status" value="1"/>
</dbReference>
<dbReference type="SUPFAM" id="SSF54791">
    <property type="entry name" value="Eukaryotic type KH-domain (KH-domain type I)"/>
    <property type="match status" value="1"/>
</dbReference>
<dbReference type="SMART" id="SM00322">
    <property type="entry name" value="KH"/>
    <property type="match status" value="1"/>
</dbReference>
<name>D5A8D9_PICSI</name>
<feature type="region of interest" description="Disordered" evidence="3">
    <location>
        <begin position="1"/>
        <end position="53"/>
    </location>
</feature>
<dbReference type="EMBL" id="BT122428">
    <property type="protein sequence ID" value="ADE75808.1"/>
    <property type="molecule type" value="mRNA"/>
</dbReference>
<proteinExistence type="evidence at transcript level"/>
<dbReference type="Pfam" id="PF00013">
    <property type="entry name" value="KH_1"/>
    <property type="match status" value="1"/>
</dbReference>
<dbReference type="InterPro" id="IPR004088">
    <property type="entry name" value="KH_dom_type_1"/>
</dbReference>
<keyword evidence="2" id="KW-0694">RNA-binding</keyword>
<protein>
    <recommendedName>
        <fullName evidence="4">K Homology domain-containing protein</fullName>
    </recommendedName>
</protein>
<evidence type="ECO:0000313" key="5">
    <source>
        <dbReference type="EMBL" id="ADE75808.1"/>
    </source>
</evidence>
<accession>D5A8D9</accession>
<feature type="domain" description="K Homology" evidence="4">
    <location>
        <begin position="55"/>
        <end position="125"/>
    </location>
</feature>
<dbReference type="InterPro" id="IPR004087">
    <property type="entry name" value="KH_dom"/>
</dbReference>
<evidence type="ECO:0000256" key="1">
    <source>
        <dbReference type="ARBA" id="ARBA00022737"/>
    </source>
</evidence>
<dbReference type="GO" id="GO:0003723">
    <property type="term" value="F:RNA binding"/>
    <property type="evidence" value="ECO:0007669"/>
    <property type="project" value="UniProtKB-UniRule"/>
</dbReference>
<reference evidence="5" key="1">
    <citation type="submission" date="2010-04" db="EMBL/GenBank/DDBJ databases">
        <authorList>
            <person name="Reid K.E."/>
            <person name="Liao N."/>
            <person name="Chan S."/>
            <person name="Docking R."/>
            <person name="Taylor G."/>
            <person name="Moore R."/>
            <person name="Mayo M."/>
            <person name="Munro S."/>
            <person name="King J."/>
            <person name="Yanchuk A."/>
            <person name="Holt R."/>
            <person name="Jones S."/>
            <person name="Marra M."/>
            <person name="Ritland C.E."/>
            <person name="Ritland K."/>
            <person name="Bohlmann J."/>
        </authorList>
    </citation>
    <scope>NUCLEOTIDE SEQUENCE</scope>
    <source>
        <tissue evidence="5">Buds collected with no treatment. Collection October 2007</tissue>
    </source>
</reference>
<dbReference type="Gene3D" id="3.30.1370.10">
    <property type="entry name" value="K Homology domain, type 1"/>
    <property type="match status" value="1"/>
</dbReference>
<evidence type="ECO:0000256" key="3">
    <source>
        <dbReference type="SAM" id="MobiDB-lite"/>
    </source>
</evidence>
<organism evidence="5">
    <name type="scientific">Picea sitchensis</name>
    <name type="common">Sitka spruce</name>
    <name type="synonym">Pinus sitchensis</name>
    <dbReference type="NCBI Taxonomy" id="3332"/>
    <lineage>
        <taxon>Eukaryota</taxon>
        <taxon>Viridiplantae</taxon>
        <taxon>Streptophyta</taxon>
        <taxon>Embryophyta</taxon>
        <taxon>Tracheophyta</taxon>
        <taxon>Spermatophyta</taxon>
        <taxon>Pinopsida</taxon>
        <taxon>Pinidae</taxon>
        <taxon>Conifers I</taxon>
        <taxon>Pinales</taxon>
        <taxon>Pinaceae</taxon>
        <taxon>Picea</taxon>
    </lineage>
</organism>
<dbReference type="PANTHER" id="PTHR10288">
    <property type="entry name" value="KH DOMAIN CONTAINING RNA BINDING PROTEIN"/>
    <property type="match status" value="1"/>
</dbReference>
<evidence type="ECO:0000259" key="4">
    <source>
        <dbReference type="SMART" id="SM00322"/>
    </source>
</evidence>
<sequence length="131" mass="13650">MHRPGMHHNIDQPPSPGPWAVQGIGAGSARSMTDYGRGFPQRGSLGSGSQSAVVTNTTVEVVVPERVIGSIYGENGNNLTQIRQISGAKVIIHDPRPGATEGLVVISGTPEQTHAAQSLLQAFIMSGQSSP</sequence>